<dbReference type="Gene3D" id="3.30.70.270">
    <property type="match status" value="1"/>
</dbReference>
<dbReference type="GO" id="GO:0005886">
    <property type="term" value="C:plasma membrane"/>
    <property type="evidence" value="ECO:0007669"/>
    <property type="project" value="TreeGrafter"/>
</dbReference>
<accession>A0A972GXF1</accession>
<keyword evidence="1" id="KW-0472">Membrane</keyword>
<keyword evidence="1" id="KW-1133">Transmembrane helix</keyword>
<feature type="transmembrane region" description="Helical" evidence="1">
    <location>
        <begin position="76"/>
        <end position="96"/>
    </location>
</feature>
<dbReference type="InterPro" id="IPR000160">
    <property type="entry name" value="GGDEF_dom"/>
</dbReference>
<organism evidence="3 4">
    <name type="scientific">Paenibacillus foliorum</name>
    <dbReference type="NCBI Taxonomy" id="2654974"/>
    <lineage>
        <taxon>Bacteria</taxon>
        <taxon>Bacillati</taxon>
        <taxon>Bacillota</taxon>
        <taxon>Bacilli</taxon>
        <taxon>Bacillales</taxon>
        <taxon>Paenibacillaceae</taxon>
        <taxon>Paenibacillus</taxon>
    </lineage>
</organism>
<dbReference type="PANTHER" id="PTHR45138">
    <property type="entry name" value="REGULATORY COMPONENTS OF SENSORY TRANSDUCTION SYSTEM"/>
    <property type="match status" value="1"/>
</dbReference>
<dbReference type="GO" id="GO:1902201">
    <property type="term" value="P:negative regulation of bacterial-type flagellum-dependent cell motility"/>
    <property type="evidence" value="ECO:0007669"/>
    <property type="project" value="TreeGrafter"/>
</dbReference>
<evidence type="ECO:0000313" key="3">
    <source>
        <dbReference type="EMBL" id="NOU97910.1"/>
    </source>
</evidence>
<feature type="domain" description="GGDEF" evidence="2">
    <location>
        <begin position="259"/>
        <end position="380"/>
    </location>
</feature>
<dbReference type="SMART" id="SM00267">
    <property type="entry name" value="GGDEF"/>
    <property type="match status" value="1"/>
</dbReference>
<dbReference type="GO" id="GO:0043709">
    <property type="term" value="P:cell adhesion involved in single-species biofilm formation"/>
    <property type="evidence" value="ECO:0007669"/>
    <property type="project" value="TreeGrafter"/>
</dbReference>
<feature type="transmembrane region" description="Helical" evidence="1">
    <location>
        <begin position="12"/>
        <end position="32"/>
    </location>
</feature>
<dbReference type="InterPro" id="IPR043128">
    <property type="entry name" value="Rev_trsase/Diguanyl_cyclase"/>
</dbReference>
<feature type="transmembrane region" description="Helical" evidence="1">
    <location>
        <begin position="173"/>
        <end position="192"/>
    </location>
</feature>
<reference evidence="3" key="1">
    <citation type="submission" date="2019-10" db="EMBL/GenBank/DDBJ databases">
        <title>Description of Paenibacillus glebae sp. nov.</title>
        <authorList>
            <person name="Carlier A."/>
            <person name="Qi S."/>
        </authorList>
    </citation>
    <scope>NUCLEOTIDE SEQUENCE</scope>
    <source>
        <strain evidence="3">LMG 31456</strain>
    </source>
</reference>
<dbReference type="CDD" id="cd01949">
    <property type="entry name" value="GGDEF"/>
    <property type="match status" value="1"/>
</dbReference>
<keyword evidence="1" id="KW-0812">Transmembrane</keyword>
<dbReference type="RefSeq" id="WP_171656163.1">
    <property type="nucleotide sequence ID" value="NZ_WHOD01000128.1"/>
</dbReference>
<dbReference type="FunFam" id="3.30.70.270:FF:000001">
    <property type="entry name" value="Diguanylate cyclase domain protein"/>
    <property type="match status" value="1"/>
</dbReference>
<feature type="transmembrane region" description="Helical" evidence="1">
    <location>
        <begin position="44"/>
        <end position="64"/>
    </location>
</feature>
<dbReference type="Proteomes" id="UP000641588">
    <property type="component" value="Unassembled WGS sequence"/>
</dbReference>
<evidence type="ECO:0000259" key="2">
    <source>
        <dbReference type="PROSITE" id="PS50887"/>
    </source>
</evidence>
<dbReference type="EMBL" id="WHOD01000128">
    <property type="protein sequence ID" value="NOU97910.1"/>
    <property type="molecule type" value="Genomic_DNA"/>
</dbReference>
<dbReference type="SUPFAM" id="SSF55073">
    <property type="entry name" value="Nucleotide cyclase"/>
    <property type="match status" value="1"/>
</dbReference>
<dbReference type="NCBIfam" id="TIGR00254">
    <property type="entry name" value="GGDEF"/>
    <property type="match status" value="1"/>
</dbReference>
<dbReference type="AlphaFoldDB" id="A0A972GXF1"/>
<dbReference type="GO" id="GO:0052621">
    <property type="term" value="F:diguanylate cyclase activity"/>
    <property type="evidence" value="ECO:0007669"/>
    <property type="project" value="TreeGrafter"/>
</dbReference>
<gene>
    <name evidence="3" type="ORF">GC093_32490</name>
</gene>
<feature type="transmembrane region" description="Helical" evidence="1">
    <location>
        <begin position="204"/>
        <end position="223"/>
    </location>
</feature>
<keyword evidence="4" id="KW-1185">Reference proteome</keyword>
<comment type="caution">
    <text evidence="3">The sequence shown here is derived from an EMBL/GenBank/DDBJ whole genome shotgun (WGS) entry which is preliminary data.</text>
</comment>
<feature type="transmembrane region" description="Helical" evidence="1">
    <location>
        <begin position="139"/>
        <end position="161"/>
    </location>
</feature>
<dbReference type="PANTHER" id="PTHR45138:SF9">
    <property type="entry name" value="DIGUANYLATE CYCLASE DGCM-RELATED"/>
    <property type="match status" value="1"/>
</dbReference>
<dbReference type="Pfam" id="PF00990">
    <property type="entry name" value="GGDEF"/>
    <property type="match status" value="1"/>
</dbReference>
<sequence>MNGLRLEDLWLGTLGAVVSYLIIEVILLLTLLVSIRLLVTRRKIGYFSITLSLFILMAQHYQLIYFELTHSTSDLAFYWAILLKLLSFLLVNLGVYQLYNPTRLRDGIVFLLCFAVTALFSLSYWYIPDWLQGSSEQIRLLRPLGIELFLFLIIFVSFLLVNPRIGQNIKYQLMLTLYFCTHVIHMANSYVFDGVQSVLTKLEQIIPMVLYIVLFLFIFERVIELMQAIYNSSIRDGLTQLYNRKYFYNRVRQHIEGRINVSVLFSDIDNFKKLNDTKGHHMGDQVLKQVANILKEETDQIGICGRYGGEEMVVLVTDTETDASKLAERIRARIEAETIVTVSMGLSRYSKNVTADELIKQADEAMYKAKTSGKNKVVAC</sequence>
<dbReference type="PROSITE" id="PS50887">
    <property type="entry name" value="GGDEF"/>
    <property type="match status" value="1"/>
</dbReference>
<dbReference type="InterPro" id="IPR029787">
    <property type="entry name" value="Nucleotide_cyclase"/>
</dbReference>
<feature type="transmembrane region" description="Helical" evidence="1">
    <location>
        <begin position="108"/>
        <end position="127"/>
    </location>
</feature>
<dbReference type="InterPro" id="IPR050469">
    <property type="entry name" value="Diguanylate_Cyclase"/>
</dbReference>
<protein>
    <submittedName>
        <fullName evidence="3">Diguanylate cyclase</fullName>
    </submittedName>
</protein>
<evidence type="ECO:0000256" key="1">
    <source>
        <dbReference type="SAM" id="Phobius"/>
    </source>
</evidence>
<proteinExistence type="predicted"/>
<evidence type="ECO:0000313" key="4">
    <source>
        <dbReference type="Proteomes" id="UP000641588"/>
    </source>
</evidence>
<name>A0A972GXF1_9BACL</name>